<evidence type="ECO:0000256" key="1">
    <source>
        <dbReference type="ARBA" id="ARBA00001947"/>
    </source>
</evidence>
<dbReference type="PANTHER" id="PTHR43161">
    <property type="entry name" value="SORBITOL DEHYDROGENASE"/>
    <property type="match status" value="1"/>
</dbReference>
<dbReference type="Pfam" id="PF08240">
    <property type="entry name" value="ADH_N"/>
    <property type="match status" value="1"/>
</dbReference>
<dbReference type="CDD" id="cd05285">
    <property type="entry name" value="sorbitol_DH"/>
    <property type="match status" value="1"/>
</dbReference>
<organism evidence="10 11">
    <name type="scientific">Wickerhamomyces anomalus (strain ATCC 58044 / CBS 1984 / NCYC 433 / NRRL Y-366-8)</name>
    <name type="common">Yeast</name>
    <name type="synonym">Hansenula anomala</name>
    <dbReference type="NCBI Taxonomy" id="683960"/>
    <lineage>
        <taxon>Eukaryota</taxon>
        <taxon>Fungi</taxon>
        <taxon>Dikarya</taxon>
        <taxon>Ascomycota</taxon>
        <taxon>Saccharomycotina</taxon>
        <taxon>Saccharomycetes</taxon>
        <taxon>Phaffomycetales</taxon>
        <taxon>Wickerhamomycetaceae</taxon>
        <taxon>Wickerhamomyces</taxon>
    </lineage>
</organism>
<gene>
    <name evidence="10" type="ORF">WICANDRAFT_35547</name>
</gene>
<dbReference type="GO" id="GO:0003939">
    <property type="term" value="F:L-iditol 2-dehydrogenase (NAD+) activity"/>
    <property type="evidence" value="ECO:0007669"/>
    <property type="project" value="TreeGrafter"/>
</dbReference>
<dbReference type="OrthoDB" id="3941538at2759"/>
<dbReference type="InterPro" id="IPR045306">
    <property type="entry name" value="SDH-like"/>
</dbReference>
<dbReference type="Gene3D" id="3.90.180.10">
    <property type="entry name" value="Medium-chain alcohol dehydrogenases, catalytic domain"/>
    <property type="match status" value="1"/>
</dbReference>
<evidence type="ECO:0000259" key="8">
    <source>
        <dbReference type="Pfam" id="PF00107"/>
    </source>
</evidence>
<dbReference type="EMBL" id="KV454213">
    <property type="protein sequence ID" value="ODQ57584.1"/>
    <property type="molecule type" value="Genomic_DNA"/>
</dbReference>
<dbReference type="SUPFAM" id="SSF50129">
    <property type="entry name" value="GroES-like"/>
    <property type="match status" value="1"/>
</dbReference>
<dbReference type="InterPro" id="IPR013154">
    <property type="entry name" value="ADH-like_N"/>
</dbReference>
<dbReference type="SUPFAM" id="SSF51735">
    <property type="entry name" value="NAD(P)-binding Rossmann-fold domains"/>
    <property type="match status" value="1"/>
</dbReference>
<dbReference type="PROSITE" id="PS00059">
    <property type="entry name" value="ADH_ZINC"/>
    <property type="match status" value="1"/>
</dbReference>
<evidence type="ECO:0000313" key="10">
    <source>
        <dbReference type="EMBL" id="ODQ57584.1"/>
    </source>
</evidence>
<proteinExistence type="inferred from homology"/>
<keyword evidence="5" id="KW-0560">Oxidoreductase</keyword>
<evidence type="ECO:0000256" key="4">
    <source>
        <dbReference type="ARBA" id="ARBA00022833"/>
    </source>
</evidence>
<evidence type="ECO:0000313" key="11">
    <source>
        <dbReference type="Proteomes" id="UP000094112"/>
    </source>
</evidence>
<keyword evidence="6" id="KW-0520">NAD</keyword>
<evidence type="ECO:0000259" key="9">
    <source>
        <dbReference type="Pfam" id="PF08240"/>
    </source>
</evidence>
<dbReference type="Pfam" id="PF00107">
    <property type="entry name" value="ADH_zinc_N"/>
    <property type="match status" value="1"/>
</dbReference>
<dbReference type="InterPro" id="IPR036291">
    <property type="entry name" value="NAD(P)-bd_dom_sf"/>
</dbReference>
<evidence type="ECO:0000256" key="3">
    <source>
        <dbReference type="ARBA" id="ARBA00022723"/>
    </source>
</evidence>
<dbReference type="Proteomes" id="UP000094112">
    <property type="component" value="Unassembled WGS sequence"/>
</dbReference>
<feature type="domain" description="Alcohol dehydrogenase-like C-terminal" evidence="8">
    <location>
        <begin position="182"/>
        <end position="318"/>
    </location>
</feature>
<accession>A0A1E3NWR5</accession>
<reference evidence="10 11" key="1">
    <citation type="journal article" date="2016" name="Proc. Natl. Acad. Sci. U.S.A.">
        <title>Comparative genomics of biotechnologically important yeasts.</title>
        <authorList>
            <person name="Riley R."/>
            <person name="Haridas S."/>
            <person name="Wolfe K.H."/>
            <person name="Lopes M.R."/>
            <person name="Hittinger C.T."/>
            <person name="Goeker M."/>
            <person name="Salamov A.A."/>
            <person name="Wisecaver J.H."/>
            <person name="Long T.M."/>
            <person name="Calvey C.H."/>
            <person name="Aerts A.L."/>
            <person name="Barry K.W."/>
            <person name="Choi C."/>
            <person name="Clum A."/>
            <person name="Coughlan A.Y."/>
            <person name="Deshpande S."/>
            <person name="Douglass A.P."/>
            <person name="Hanson S.J."/>
            <person name="Klenk H.-P."/>
            <person name="LaButti K.M."/>
            <person name="Lapidus A."/>
            <person name="Lindquist E.A."/>
            <person name="Lipzen A.M."/>
            <person name="Meier-Kolthoff J.P."/>
            <person name="Ohm R.A."/>
            <person name="Otillar R.P."/>
            <person name="Pangilinan J.L."/>
            <person name="Peng Y."/>
            <person name="Rokas A."/>
            <person name="Rosa C.A."/>
            <person name="Scheuner C."/>
            <person name="Sibirny A.A."/>
            <person name="Slot J.C."/>
            <person name="Stielow J.B."/>
            <person name="Sun H."/>
            <person name="Kurtzman C.P."/>
            <person name="Blackwell M."/>
            <person name="Grigoriev I.V."/>
            <person name="Jeffries T.W."/>
        </authorList>
    </citation>
    <scope>NUCLEOTIDE SEQUENCE [LARGE SCALE GENOMIC DNA]</scope>
    <source>
        <strain evidence="11">ATCC 58044 / CBS 1984 / NCYC 433 / NRRL Y-366-8</strain>
    </source>
</reference>
<dbReference type="GO" id="GO:0006062">
    <property type="term" value="P:sorbitol catabolic process"/>
    <property type="evidence" value="ECO:0007669"/>
    <property type="project" value="TreeGrafter"/>
</dbReference>
<dbReference type="InterPro" id="IPR013149">
    <property type="entry name" value="ADH-like_C"/>
</dbReference>
<keyword evidence="4 7" id="KW-0862">Zinc</keyword>
<dbReference type="InterPro" id="IPR002328">
    <property type="entry name" value="ADH_Zn_CS"/>
</dbReference>
<dbReference type="Gene3D" id="3.40.50.720">
    <property type="entry name" value="NAD(P)-binding Rossmann-like Domain"/>
    <property type="match status" value="1"/>
</dbReference>
<evidence type="ECO:0000256" key="6">
    <source>
        <dbReference type="ARBA" id="ARBA00023027"/>
    </source>
</evidence>
<dbReference type="PANTHER" id="PTHR43161:SF4">
    <property type="entry name" value="D-XYLULOSE REDUCTASE"/>
    <property type="match status" value="1"/>
</dbReference>
<dbReference type="STRING" id="683960.A0A1E3NWR5"/>
<evidence type="ECO:0000256" key="5">
    <source>
        <dbReference type="ARBA" id="ARBA00023002"/>
    </source>
</evidence>
<protein>
    <recommendedName>
        <fullName evidence="12">Enoyl reductase (ER) domain-containing protein</fullName>
    </recommendedName>
</protein>
<dbReference type="AlphaFoldDB" id="A0A1E3NWR5"/>
<dbReference type="InterPro" id="IPR011032">
    <property type="entry name" value="GroES-like_sf"/>
</dbReference>
<evidence type="ECO:0000256" key="7">
    <source>
        <dbReference type="RuleBase" id="RU361277"/>
    </source>
</evidence>
<sequence length="363" mass="39818">MCQSHYNNPSVQVTTDHRIEIKDNTIPELKPGEVLIHPRTTGICGSDIHLWKHGQIGDLKVLDNLVIGHEASGDIIDIGEGVKNVSIGDRVAIEPGVPCNTCFLCRQGDYNLCQDVKFIGMYPYPGSMQRYLVHDAQYVYKLPDNMSYAQGALVEPVSVGYHGVERADLILGHGVMIAGAGPIGLVTLLLVKAAGCTPIVITDLSEGRLKFAKKLVPDVLTYQINPKLTPQENAKQIRSLFGTTEHSAPSRVLECTGVESSVITAAYVIRRSGLLMIIGVGKDVFNNFPFMQLSFAEIDIKFSNRYHDSWPTVINMISNGIIKVDDLVTHKFPLERADEAIELVSDPTKGSIKVLIEDVKGKL</sequence>
<evidence type="ECO:0008006" key="12">
    <source>
        <dbReference type="Google" id="ProtNLM"/>
    </source>
</evidence>
<comment type="similarity">
    <text evidence="2 7">Belongs to the zinc-containing alcohol dehydrogenase family.</text>
</comment>
<keyword evidence="11" id="KW-1185">Reference proteome</keyword>
<feature type="domain" description="Alcohol dehydrogenase-like N-terminal" evidence="9">
    <location>
        <begin position="30"/>
        <end position="144"/>
    </location>
</feature>
<evidence type="ECO:0000256" key="2">
    <source>
        <dbReference type="ARBA" id="ARBA00008072"/>
    </source>
</evidence>
<name>A0A1E3NWR5_WICAA</name>
<dbReference type="FunFam" id="3.40.50.720:FF:000068">
    <property type="entry name" value="Sorbitol dehydrogenase"/>
    <property type="match status" value="1"/>
</dbReference>
<dbReference type="GO" id="GO:0008270">
    <property type="term" value="F:zinc ion binding"/>
    <property type="evidence" value="ECO:0007669"/>
    <property type="project" value="InterPro"/>
</dbReference>
<dbReference type="RefSeq" id="XP_019036791.1">
    <property type="nucleotide sequence ID" value="XM_019182325.1"/>
</dbReference>
<dbReference type="GeneID" id="30199571"/>
<keyword evidence="3 7" id="KW-0479">Metal-binding</keyword>
<comment type="cofactor">
    <cofactor evidence="1 7">
        <name>Zn(2+)</name>
        <dbReference type="ChEBI" id="CHEBI:29105"/>
    </cofactor>
</comment>